<dbReference type="Pfam" id="PF01522">
    <property type="entry name" value="Polysacc_deac_1"/>
    <property type="match status" value="1"/>
</dbReference>
<reference evidence="4" key="1">
    <citation type="submission" date="2011-01" db="EMBL/GenBank/DDBJ databases">
        <title>Complete sequence of chromosome of Thermovibrio ammonificans HB-1.</title>
        <authorList>
            <consortium name="US DOE Joint Genome Institute"/>
            <person name="Lucas S."/>
            <person name="Copeland A."/>
            <person name="Lapidus A."/>
            <person name="Cheng J.-F."/>
            <person name="Goodwin L."/>
            <person name="Pitluck S."/>
            <person name="Davenport K."/>
            <person name="Detter J.C."/>
            <person name="Han C."/>
            <person name="Tapia R."/>
            <person name="Land M."/>
            <person name="Hauser L."/>
            <person name="Kyrpides N."/>
            <person name="Ivanova N."/>
            <person name="Ovchinnikova G."/>
            <person name="Vetriani C."/>
            <person name="Woyke T."/>
        </authorList>
    </citation>
    <scope>NUCLEOTIDE SEQUENCE [LARGE SCALE GENOMIC DNA]</scope>
    <source>
        <strain evidence="4">HB-1</strain>
    </source>
</reference>
<dbReference type="EMBL" id="CP002444">
    <property type="protein sequence ID" value="ADU96569.1"/>
    <property type="molecule type" value="Genomic_DNA"/>
</dbReference>
<name>E8T5Y5_THEA1</name>
<gene>
    <name evidence="4" type="ordered locus">Theam_0597</name>
</gene>
<protein>
    <submittedName>
        <fullName evidence="4">Polysaccharide deacetylase</fullName>
    </submittedName>
</protein>
<evidence type="ECO:0000256" key="2">
    <source>
        <dbReference type="ARBA" id="ARBA00022729"/>
    </source>
</evidence>
<dbReference type="STRING" id="648996.Theam_0597"/>
<dbReference type="GO" id="GO:0005576">
    <property type="term" value="C:extracellular region"/>
    <property type="evidence" value="ECO:0007669"/>
    <property type="project" value="UniProtKB-SubCell"/>
</dbReference>
<dbReference type="InterPro" id="IPR051398">
    <property type="entry name" value="Polysacch_Deacetylase"/>
</dbReference>
<evidence type="ECO:0000313" key="5">
    <source>
        <dbReference type="Proteomes" id="UP000006362"/>
    </source>
</evidence>
<evidence type="ECO:0000256" key="1">
    <source>
        <dbReference type="ARBA" id="ARBA00004613"/>
    </source>
</evidence>
<evidence type="ECO:0000313" key="4">
    <source>
        <dbReference type="EMBL" id="ADU96569.1"/>
    </source>
</evidence>
<dbReference type="PANTHER" id="PTHR34216">
    <property type="match status" value="1"/>
</dbReference>
<dbReference type="AlphaFoldDB" id="E8T5Y5"/>
<accession>E8T5Y5</accession>
<evidence type="ECO:0000259" key="3">
    <source>
        <dbReference type="PROSITE" id="PS51677"/>
    </source>
</evidence>
<organism evidence="4 5">
    <name type="scientific">Thermovibrio ammonificans (strain DSM 15698 / JCM 12110 / HB-1)</name>
    <dbReference type="NCBI Taxonomy" id="648996"/>
    <lineage>
        <taxon>Bacteria</taxon>
        <taxon>Pseudomonadati</taxon>
        <taxon>Aquificota</taxon>
        <taxon>Aquificia</taxon>
        <taxon>Desulfurobacteriales</taxon>
        <taxon>Desulfurobacteriaceae</taxon>
        <taxon>Thermovibrio</taxon>
    </lineage>
</organism>
<dbReference type="GO" id="GO:0016810">
    <property type="term" value="F:hydrolase activity, acting on carbon-nitrogen (but not peptide) bonds"/>
    <property type="evidence" value="ECO:0007669"/>
    <property type="project" value="InterPro"/>
</dbReference>
<dbReference type="SUPFAM" id="SSF88713">
    <property type="entry name" value="Glycoside hydrolase/deacetylase"/>
    <property type="match status" value="1"/>
</dbReference>
<proteinExistence type="predicted"/>
<sequence>MGCTVLLYHRVHPRFGVHPRLFEEHLKVVTRVFRPLSFDEFLFGRWPFSSLLVTFDDGFYDFYRYAFPLLKRYGVPSVLFVPPGRVYGSDEVRDLSSDSEVSTVEAYRRSFKEGDNSAFLSWGELRRLTASGLVSVQSHGYSHRAALGGGKPFKPPGDWRVFSLSREVSPGTPLTSLLVEDLEEARRELKLSRELLESKLGTKVEAVAWPWGIYSEQLVKLARTLGYRACFTTERGWNRPGNLCRVKRLAVGDTKGPVWLLSRSLLYAL</sequence>
<dbReference type="CDD" id="cd10969">
    <property type="entry name" value="CE4_Ecf1_like_5s"/>
    <property type="match status" value="1"/>
</dbReference>
<comment type="subcellular location">
    <subcellularLocation>
        <location evidence="1">Secreted</location>
    </subcellularLocation>
</comment>
<dbReference type="GO" id="GO:0005975">
    <property type="term" value="P:carbohydrate metabolic process"/>
    <property type="evidence" value="ECO:0007669"/>
    <property type="project" value="InterPro"/>
</dbReference>
<dbReference type="PROSITE" id="PS51677">
    <property type="entry name" value="NODB"/>
    <property type="match status" value="1"/>
</dbReference>
<keyword evidence="5" id="KW-1185">Reference proteome</keyword>
<dbReference type="PANTHER" id="PTHR34216:SF3">
    <property type="entry name" value="POLY-BETA-1,6-N-ACETYL-D-GLUCOSAMINE N-DEACETYLASE"/>
    <property type="match status" value="1"/>
</dbReference>
<dbReference type="HOGENOM" id="CLU_030024_1_1_0"/>
<keyword evidence="2" id="KW-0732">Signal</keyword>
<dbReference type="Gene3D" id="3.20.20.370">
    <property type="entry name" value="Glycoside hydrolase/deacetylase"/>
    <property type="match status" value="1"/>
</dbReference>
<dbReference type="Proteomes" id="UP000006362">
    <property type="component" value="Chromosome"/>
</dbReference>
<dbReference type="eggNOG" id="COG0726">
    <property type="taxonomic scope" value="Bacteria"/>
</dbReference>
<feature type="domain" description="NodB homology" evidence="3">
    <location>
        <begin position="49"/>
        <end position="269"/>
    </location>
</feature>
<dbReference type="InterPro" id="IPR002509">
    <property type="entry name" value="NODB_dom"/>
</dbReference>
<dbReference type="RefSeq" id="WP_013537355.1">
    <property type="nucleotide sequence ID" value="NC_014926.1"/>
</dbReference>
<dbReference type="OrthoDB" id="9778320at2"/>
<dbReference type="InterPro" id="IPR011330">
    <property type="entry name" value="Glyco_hydro/deAcase_b/a-brl"/>
</dbReference>
<dbReference type="KEGG" id="tam:Theam_0597"/>